<dbReference type="OrthoDB" id="130966at2157"/>
<dbReference type="PANTHER" id="PTHR36852:SF1">
    <property type="entry name" value="PROTEIN GVPL 2"/>
    <property type="match status" value="1"/>
</dbReference>
<dbReference type="AlphaFoldDB" id="A0A3P3R7V3"/>
<dbReference type="Proteomes" id="UP000282322">
    <property type="component" value="Unassembled WGS sequence"/>
</dbReference>
<gene>
    <name evidence="4" type="ORF">EIK79_12965</name>
</gene>
<dbReference type="InterPro" id="IPR009430">
    <property type="entry name" value="GvpL/GvpF"/>
</dbReference>
<comment type="caution">
    <text evidence="4">The sequence shown here is derived from an EMBL/GenBank/DDBJ whole genome shotgun (WGS) entry which is preliminary data.</text>
</comment>
<dbReference type="GO" id="GO:0031411">
    <property type="term" value="C:gas vesicle"/>
    <property type="evidence" value="ECO:0007669"/>
    <property type="project" value="UniProtKB-SubCell"/>
</dbReference>
<comment type="subcellular location">
    <subcellularLocation>
        <location evidence="2">Gas vesicle</location>
    </subcellularLocation>
</comment>
<evidence type="ECO:0000256" key="2">
    <source>
        <dbReference type="ARBA" id="ARBA00035108"/>
    </source>
</evidence>
<proteinExistence type="inferred from homology"/>
<reference evidence="4 5" key="1">
    <citation type="submission" date="2018-11" db="EMBL/GenBank/DDBJ databases">
        <title>Taxonoimc description of Halomarina strain SPP-AMP-1.</title>
        <authorList>
            <person name="Pal Y."/>
            <person name="Srinivasana K."/>
            <person name="Verma A."/>
            <person name="Kumar P."/>
        </authorList>
    </citation>
    <scope>NUCLEOTIDE SEQUENCE [LARGE SCALE GENOMIC DNA]</scope>
    <source>
        <strain evidence="4 5">SPP-AMP-1</strain>
    </source>
</reference>
<keyword evidence="5" id="KW-1185">Reference proteome</keyword>
<evidence type="ECO:0000313" key="4">
    <source>
        <dbReference type="EMBL" id="RRJ29541.1"/>
    </source>
</evidence>
<comment type="similarity">
    <text evidence="3">Belongs to the gas vesicle GvpF/GvpL family.</text>
</comment>
<dbReference type="PANTHER" id="PTHR36852">
    <property type="entry name" value="PROTEIN GVPL 2"/>
    <property type="match status" value="1"/>
</dbReference>
<dbReference type="GO" id="GO:0031412">
    <property type="term" value="P:gas vesicle organization"/>
    <property type="evidence" value="ECO:0007669"/>
    <property type="project" value="InterPro"/>
</dbReference>
<evidence type="ECO:0000256" key="1">
    <source>
        <dbReference type="ARBA" id="ARBA00022987"/>
    </source>
</evidence>
<organism evidence="4 5">
    <name type="scientific">Halocatena pleomorpha</name>
    <dbReference type="NCBI Taxonomy" id="1785090"/>
    <lineage>
        <taxon>Archaea</taxon>
        <taxon>Methanobacteriati</taxon>
        <taxon>Methanobacteriota</taxon>
        <taxon>Stenosarchaea group</taxon>
        <taxon>Halobacteria</taxon>
        <taxon>Halobacteriales</taxon>
        <taxon>Natronomonadaceae</taxon>
        <taxon>Halocatena</taxon>
    </lineage>
</organism>
<dbReference type="Pfam" id="PF06386">
    <property type="entry name" value="GvpL_GvpF"/>
    <property type="match status" value="1"/>
</dbReference>
<name>A0A3P3R7V3_9EURY</name>
<evidence type="ECO:0000256" key="3">
    <source>
        <dbReference type="ARBA" id="ARBA00035643"/>
    </source>
</evidence>
<dbReference type="EMBL" id="RRCH01000028">
    <property type="protein sequence ID" value="RRJ29541.1"/>
    <property type="molecule type" value="Genomic_DNA"/>
</dbReference>
<dbReference type="RefSeq" id="WP_124955530.1">
    <property type="nucleotide sequence ID" value="NZ_RRCH01000028.1"/>
</dbReference>
<accession>A0A3P3R7V3</accession>
<sequence>MSDSPHYYAYGIIADEEYDLEISGVGSASRVYTVHHRPLAAVVSDIDTLEPEQTDENLRAHDNVLRTAMEDGKRTVVPMRFGMVFKNERTLKNVLRGGRGMFNRALHEIDGTVELGVKLIADENATFDRETVREDVAARLQGVSVQEAENGLFSDRLVMNRSYLVDYDQQTAFDTAIDEIATEHDDHLSVQYSGPWAPYNFIDIEIGAQ</sequence>
<keyword evidence="1" id="KW-0304">Gas vesicle</keyword>
<evidence type="ECO:0000313" key="5">
    <source>
        <dbReference type="Proteomes" id="UP000282322"/>
    </source>
</evidence>
<protein>
    <submittedName>
        <fullName evidence="4">GvpL/GvpF family gas vesicle protein</fullName>
    </submittedName>
</protein>